<dbReference type="GO" id="GO:0005886">
    <property type="term" value="C:plasma membrane"/>
    <property type="evidence" value="ECO:0007669"/>
    <property type="project" value="InterPro"/>
</dbReference>
<feature type="transmembrane region" description="Helical" evidence="2">
    <location>
        <begin position="169"/>
        <end position="186"/>
    </location>
</feature>
<reference evidence="3 4" key="1">
    <citation type="journal article" date="2006" name="PLoS Genet.">
        <title>Secrets of soil survival revealed by the genome sequence of Arthrobacter aurescens TC1.</title>
        <authorList>
            <person name="Mongodin E.F."/>
            <person name="Shapir N."/>
            <person name="Daugherty S.C."/>
            <person name="DeBoy R.T."/>
            <person name="Emerson J.B."/>
            <person name="Shvartzbeyn A."/>
            <person name="Radune D."/>
            <person name="Vamathevan J."/>
            <person name="Riggs F."/>
            <person name="Grinberg V."/>
            <person name="Khouri H."/>
            <person name="Wackett L.P."/>
            <person name="Nelson K.E."/>
            <person name="Sadowsky M.J."/>
        </authorList>
    </citation>
    <scope>NUCLEOTIDE SEQUENCE [LARGE SCALE GENOMIC DNA]</scope>
    <source>
        <strain evidence="3 4">TC1</strain>
    </source>
</reference>
<keyword evidence="2" id="KW-0472">Membrane</keyword>
<keyword evidence="4" id="KW-1185">Reference proteome</keyword>
<dbReference type="AlphaFoldDB" id="A1R6J6"/>
<dbReference type="Gene3D" id="1.10.1760.20">
    <property type="match status" value="1"/>
</dbReference>
<evidence type="ECO:0000313" key="3">
    <source>
        <dbReference type="EMBL" id="ABM09068.1"/>
    </source>
</evidence>
<name>A1R6J6_PAEAT</name>
<proteinExistence type="inferred from homology"/>
<protein>
    <submittedName>
        <fullName evidence="3">BioY family protein</fullName>
    </submittedName>
</protein>
<dbReference type="InterPro" id="IPR003784">
    <property type="entry name" value="BioY"/>
</dbReference>
<dbReference type="PANTHER" id="PTHR34295">
    <property type="entry name" value="BIOTIN TRANSPORTER BIOY"/>
    <property type="match status" value="1"/>
</dbReference>
<feature type="transmembrane region" description="Helical" evidence="2">
    <location>
        <begin position="198"/>
        <end position="219"/>
    </location>
</feature>
<dbReference type="HOGENOM" id="CLU_929535_0_0_11"/>
<accession>A1R6J6</accession>
<dbReference type="PANTHER" id="PTHR34295:SF1">
    <property type="entry name" value="BIOTIN TRANSPORTER BIOY"/>
    <property type="match status" value="1"/>
</dbReference>
<keyword evidence="2" id="KW-1133">Transmembrane helix</keyword>
<feature type="transmembrane region" description="Helical" evidence="2">
    <location>
        <begin position="273"/>
        <end position="290"/>
    </location>
</feature>
<gene>
    <name evidence="3" type="ordered locus">AAur_2114</name>
</gene>
<dbReference type="STRING" id="290340.AAur_2114"/>
<comment type="similarity">
    <text evidence="1">Belongs to the BioY family.</text>
</comment>
<keyword evidence="2" id="KW-0812">Transmembrane</keyword>
<evidence type="ECO:0000256" key="2">
    <source>
        <dbReference type="SAM" id="Phobius"/>
    </source>
</evidence>
<dbReference type="GO" id="GO:0015225">
    <property type="term" value="F:biotin transmembrane transporter activity"/>
    <property type="evidence" value="ECO:0007669"/>
    <property type="project" value="InterPro"/>
</dbReference>
<organism evidence="3 4">
    <name type="scientific">Paenarthrobacter aurescens (strain TC1)</name>
    <dbReference type="NCBI Taxonomy" id="290340"/>
    <lineage>
        <taxon>Bacteria</taxon>
        <taxon>Bacillati</taxon>
        <taxon>Actinomycetota</taxon>
        <taxon>Actinomycetes</taxon>
        <taxon>Micrococcales</taxon>
        <taxon>Micrococcaceae</taxon>
        <taxon>Paenarthrobacter</taxon>
    </lineage>
</organism>
<feature type="transmembrane region" description="Helical" evidence="2">
    <location>
        <begin position="143"/>
        <end position="162"/>
    </location>
</feature>
<dbReference type="Pfam" id="PF02632">
    <property type="entry name" value="BioY"/>
    <property type="match status" value="1"/>
</dbReference>
<feature type="transmembrane region" description="Helical" evidence="2">
    <location>
        <begin position="228"/>
        <end position="253"/>
    </location>
</feature>
<dbReference type="KEGG" id="aau:AAur_2114"/>
<sequence>MMPFNGERSRGPVGLISAAGAAVRTACSSLPVPRPRADIGLRRGKLCQRPKNSRSALWKGSKIRHSIPPYPRQEGKQTFSSHRITPVRTVMSQTDSAAASATGQRTTTSRKRWTATDLGLIAVFAALVAASAIVPGIPVGALGVPITLVTLTVMLSGLVLGAGRGFAAVGLYVLLGFAGLPIFSGGRSGLGILATPSAGYIIAFPLAAAATGYLAAVVIRRTVKFRALWLFAAAMVSSIVVIHALGVLGMMVNAKLDFPKAFLADLPFVPGDLIKNVLAVIIAVAIHKAFPDVLVRRVK</sequence>
<evidence type="ECO:0000313" key="4">
    <source>
        <dbReference type="Proteomes" id="UP000000637"/>
    </source>
</evidence>
<dbReference type="Proteomes" id="UP000000637">
    <property type="component" value="Chromosome"/>
</dbReference>
<dbReference type="EMBL" id="CP000474">
    <property type="protein sequence ID" value="ABM09068.1"/>
    <property type="molecule type" value="Genomic_DNA"/>
</dbReference>
<feature type="transmembrane region" description="Helical" evidence="2">
    <location>
        <begin position="118"/>
        <end position="137"/>
    </location>
</feature>
<dbReference type="eggNOG" id="COG1268">
    <property type="taxonomic scope" value="Bacteria"/>
</dbReference>
<evidence type="ECO:0000256" key="1">
    <source>
        <dbReference type="ARBA" id="ARBA00010692"/>
    </source>
</evidence>